<organism evidence="1 2">
    <name type="scientific">Caerostris darwini</name>
    <dbReference type="NCBI Taxonomy" id="1538125"/>
    <lineage>
        <taxon>Eukaryota</taxon>
        <taxon>Metazoa</taxon>
        <taxon>Ecdysozoa</taxon>
        <taxon>Arthropoda</taxon>
        <taxon>Chelicerata</taxon>
        <taxon>Arachnida</taxon>
        <taxon>Araneae</taxon>
        <taxon>Araneomorphae</taxon>
        <taxon>Entelegynae</taxon>
        <taxon>Araneoidea</taxon>
        <taxon>Araneidae</taxon>
        <taxon>Caerostris</taxon>
    </lineage>
</organism>
<proteinExistence type="predicted"/>
<dbReference type="AlphaFoldDB" id="A0AAV4UQX4"/>
<name>A0AAV4UQX4_9ARAC</name>
<evidence type="ECO:0000313" key="1">
    <source>
        <dbReference type="EMBL" id="GIY60182.1"/>
    </source>
</evidence>
<gene>
    <name evidence="1" type="ORF">CDAR_377131</name>
</gene>
<keyword evidence="2" id="KW-1185">Reference proteome</keyword>
<reference evidence="1 2" key="1">
    <citation type="submission" date="2021-06" db="EMBL/GenBank/DDBJ databases">
        <title>Caerostris darwini draft genome.</title>
        <authorList>
            <person name="Kono N."/>
            <person name="Arakawa K."/>
        </authorList>
    </citation>
    <scope>NUCLEOTIDE SEQUENCE [LARGE SCALE GENOMIC DNA]</scope>
</reference>
<protein>
    <submittedName>
        <fullName evidence="1">Uncharacterized protein</fullName>
    </submittedName>
</protein>
<comment type="caution">
    <text evidence="1">The sequence shown here is derived from an EMBL/GenBank/DDBJ whole genome shotgun (WGS) entry which is preliminary data.</text>
</comment>
<dbReference type="EMBL" id="BPLQ01011758">
    <property type="protein sequence ID" value="GIY60182.1"/>
    <property type="molecule type" value="Genomic_DNA"/>
</dbReference>
<dbReference type="Proteomes" id="UP001054837">
    <property type="component" value="Unassembled WGS sequence"/>
</dbReference>
<accession>A0AAV4UQX4</accession>
<evidence type="ECO:0000313" key="2">
    <source>
        <dbReference type="Proteomes" id="UP001054837"/>
    </source>
</evidence>
<sequence>MPSVVKLQLMMCASEELSSVDTVENRRFNMQLFKKKYYILKNPINKTNNLKKKPERKIRSKDPKLPPLRLTKYKTQKLATRKRDTHSRSQIPFPNPLSLALCIVRIYSLWGIDSLCQPHFRGSTSPTKYVIMPGKNMPSALKLQLVLCASEELSSGDTVETRRFNMELFASSTSNPSQLEVQ</sequence>